<evidence type="ECO:0000256" key="1">
    <source>
        <dbReference type="ARBA" id="ARBA00022763"/>
    </source>
</evidence>
<evidence type="ECO:0000256" key="3">
    <source>
        <dbReference type="ARBA" id="ARBA00023204"/>
    </source>
</evidence>
<dbReference type="InterPro" id="IPR022572">
    <property type="entry name" value="DNA_rep/recomb_RecO_N"/>
</dbReference>
<evidence type="ECO:0000256" key="2">
    <source>
        <dbReference type="ARBA" id="ARBA00023172"/>
    </source>
</evidence>
<comment type="similarity">
    <text evidence="4">Belongs to the RecO family.</text>
</comment>
<dbReference type="Pfam" id="PF11967">
    <property type="entry name" value="RecO_N"/>
    <property type="match status" value="1"/>
</dbReference>
<dbReference type="InterPro" id="IPR012340">
    <property type="entry name" value="NA-bd_OB-fold"/>
</dbReference>
<dbReference type="EMBL" id="FNQC01000001">
    <property type="protein sequence ID" value="SDY52281.1"/>
    <property type="molecule type" value="Genomic_DNA"/>
</dbReference>
<organism evidence="6 7">
    <name type="scientific">Rhodonellum ikkaensis</name>
    <dbReference type="NCBI Taxonomy" id="336829"/>
    <lineage>
        <taxon>Bacteria</taxon>
        <taxon>Pseudomonadati</taxon>
        <taxon>Bacteroidota</taxon>
        <taxon>Cytophagia</taxon>
        <taxon>Cytophagales</taxon>
        <taxon>Cytophagaceae</taxon>
        <taxon>Rhodonellum</taxon>
    </lineage>
</organism>
<keyword evidence="2 4" id="KW-0233">DNA recombination</keyword>
<comment type="function">
    <text evidence="4">Involved in DNA repair and RecF pathway recombination.</text>
</comment>
<dbReference type="SUPFAM" id="SSF57863">
    <property type="entry name" value="ArfGap/RecO-like zinc finger"/>
    <property type="match status" value="1"/>
</dbReference>
<sequence>MLKKTTGIVISYIRYRETSIVVKIFTRDLGLKSYIVNGVRSSGSKGKMALYQPLTLLELVVYDKEGAGLNRISEVKLSRAFQRIPFDFFRSGVAMFVGEVLGKSIYENYQNESLFDFLYEAVSHLDEENVSLPIFPVVFLWETSRYLGFAPMDAESFFDEIELKVTSPDFIAREKEYLDHLIQHSFACEEKIPAVYRRSLLDHFLVFYSQHLENSSEWKSVKVLRQLII</sequence>
<dbReference type="Pfam" id="PF02565">
    <property type="entry name" value="RecO_C"/>
    <property type="match status" value="1"/>
</dbReference>
<comment type="caution">
    <text evidence="6">The sequence shown here is derived from an EMBL/GenBank/DDBJ whole genome shotgun (WGS) entry which is preliminary data.</text>
</comment>
<name>A0A1H3KJA7_9BACT</name>
<reference evidence="6 7" key="1">
    <citation type="submission" date="2016-10" db="EMBL/GenBank/DDBJ databases">
        <authorList>
            <person name="Varghese N."/>
            <person name="Submissions S."/>
        </authorList>
    </citation>
    <scope>NUCLEOTIDE SEQUENCE [LARGE SCALE GENOMIC DNA]</scope>
    <source>
        <strain evidence="6 7">DSM 17997</strain>
    </source>
</reference>
<keyword evidence="7" id="KW-1185">Reference proteome</keyword>
<dbReference type="HAMAP" id="MF_00201">
    <property type="entry name" value="RecO"/>
    <property type="match status" value="1"/>
</dbReference>
<protein>
    <recommendedName>
        <fullName evidence="4">DNA repair protein RecO</fullName>
    </recommendedName>
    <alternativeName>
        <fullName evidence="4">Recombination protein O</fullName>
    </alternativeName>
</protein>
<accession>A0A1H3KJA7</accession>
<gene>
    <name evidence="4" type="primary">recO</name>
    <name evidence="6" type="ORF">SAMN05444412_101415</name>
</gene>
<dbReference type="InterPro" id="IPR037278">
    <property type="entry name" value="ARFGAP/RecO"/>
</dbReference>
<dbReference type="Gene3D" id="2.40.50.140">
    <property type="entry name" value="Nucleic acid-binding proteins"/>
    <property type="match status" value="1"/>
</dbReference>
<keyword evidence="3 4" id="KW-0234">DNA repair</keyword>
<proteinExistence type="inferred from homology"/>
<evidence type="ECO:0000313" key="6">
    <source>
        <dbReference type="EMBL" id="SDY52281.1"/>
    </source>
</evidence>
<evidence type="ECO:0000313" key="7">
    <source>
        <dbReference type="Proteomes" id="UP000199663"/>
    </source>
</evidence>
<dbReference type="PANTHER" id="PTHR33991">
    <property type="entry name" value="DNA REPAIR PROTEIN RECO"/>
    <property type="match status" value="1"/>
</dbReference>
<evidence type="ECO:0000256" key="4">
    <source>
        <dbReference type="HAMAP-Rule" id="MF_00201"/>
    </source>
</evidence>
<feature type="domain" description="DNA replication/recombination mediator RecO N-terminal" evidence="5">
    <location>
        <begin position="1"/>
        <end position="81"/>
    </location>
</feature>
<dbReference type="Proteomes" id="UP000199663">
    <property type="component" value="Unassembled WGS sequence"/>
</dbReference>
<dbReference type="SUPFAM" id="SSF50249">
    <property type="entry name" value="Nucleic acid-binding proteins"/>
    <property type="match status" value="1"/>
</dbReference>
<dbReference type="RefSeq" id="WP_019596233.1">
    <property type="nucleotide sequence ID" value="NZ_FNQC01000001.1"/>
</dbReference>
<evidence type="ECO:0000259" key="5">
    <source>
        <dbReference type="Pfam" id="PF11967"/>
    </source>
</evidence>
<dbReference type="PANTHER" id="PTHR33991:SF1">
    <property type="entry name" value="DNA REPAIR PROTEIN RECO"/>
    <property type="match status" value="1"/>
</dbReference>
<keyword evidence="1 4" id="KW-0227">DNA damage</keyword>
<dbReference type="NCBIfam" id="TIGR00613">
    <property type="entry name" value="reco"/>
    <property type="match status" value="1"/>
</dbReference>
<dbReference type="InterPro" id="IPR003717">
    <property type="entry name" value="RecO"/>
</dbReference>